<feature type="transmembrane region" description="Helical" evidence="1">
    <location>
        <begin position="160"/>
        <end position="184"/>
    </location>
</feature>
<dbReference type="EMBL" id="HBUF01057905">
    <property type="protein sequence ID" value="CAG6624695.1"/>
    <property type="molecule type" value="Transcribed_RNA"/>
</dbReference>
<protein>
    <submittedName>
        <fullName evidence="2">Uncharacterized protein</fullName>
    </submittedName>
</protein>
<dbReference type="AlphaFoldDB" id="A0A8D8M9K2"/>
<organism evidence="2">
    <name type="scientific">Cacopsylla melanoneura</name>
    <dbReference type="NCBI Taxonomy" id="428564"/>
    <lineage>
        <taxon>Eukaryota</taxon>
        <taxon>Metazoa</taxon>
        <taxon>Ecdysozoa</taxon>
        <taxon>Arthropoda</taxon>
        <taxon>Hexapoda</taxon>
        <taxon>Insecta</taxon>
        <taxon>Pterygota</taxon>
        <taxon>Neoptera</taxon>
        <taxon>Paraneoptera</taxon>
        <taxon>Hemiptera</taxon>
        <taxon>Sternorrhyncha</taxon>
        <taxon>Psylloidea</taxon>
        <taxon>Psyllidae</taxon>
        <taxon>Psyllinae</taxon>
        <taxon>Cacopsylla</taxon>
    </lineage>
</organism>
<proteinExistence type="predicted"/>
<keyword evidence="1" id="KW-0472">Membrane</keyword>
<reference evidence="2" key="1">
    <citation type="submission" date="2021-05" db="EMBL/GenBank/DDBJ databases">
        <authorList>
            <person name="Alioto T."/>
            <person name="Alioto T."/>
            <person name="Gomez Garrido J."/>
        </authorList>
    </citation>
    <scope>NUCLEOTIDE SEQUENCE</scope>
</reference>
<keyword evidence="1" id="KW-1133">Transmembrane helix</keyword>
<dbReference type="EMBL" id="HBUF01057906">
    <property type="protein sequence ID" value="CAG6624696.1"/>
    <property type="molecule type" value="Transcribed_RNA"/>
</dbReference>
<name>A0A8D8M9K2_9HEMI</name>
<evidence type="ECO:0000313" key="2">
    <source>
        <dbReference type="EMBL" id="CAG6624695.1"/>
    </source>
</evidence>
<keyword evidence="1" id="KW-0812">Transmembrane</keyword>
<evidence type="ECO:0000256" key="1">
    <source>
        <dbReference type="SAM" id="Phobius"/>
    </source>
</evidence>
<accession>A0A8D8M9K2</accession>
<sequence length="203" mass="23013">MNRITPCQVRLGIEQSILGVAVIKEEGAHRMFPGPFEQDGEIFVILVKQTGPMVDKFLPQDIIIEEEDVLSCRVGGFRVKRDVELGIIHVWIGLIEVEGEVRHVVVNVRVQWIGCCCRSIVWDSALSVGSDTWWISRWAPPKVWRLIMIVRSASVRSTGVTWYIVSIAAAMYLILDIVQILFLVGRLGYYFEGDSHLSCRVDE</sequence>